<gene>
    <name evidence="1" type="ORF">EUBHAL_01662</name>
</gene>
<reference evidence="1 2" key="2">
    <citation type="submission" date="2009-02" db="EMBL/GenBank/DDBJ databases">
        <title>Draft genome sequence of Eubacterium hallii (DSM 3353).</title>
        <authorList>
            <person name="Sudarsanam P."/>
            <person name="Ley R."/>
            <person name="Guruge J."/>
            <person name="Turnbaugh P.J."/>
            <person name="Mahowald M."/>
            <person name="Liep D."/>
            <person name="Gordon J."/>
        </authorList>
    </citation>
    <scope>NUCLEOTIDE SEQUENCE [LARGE SCALE GENOMIC DNA]</scope>
    <source>
        <strain evidence="1 2">DSM 3353</strain>
    </source>
</reference>
<dbReference type="EMBL" id="ACEP01000077">
    <property type="protein sequence ID" value="EEG36468.1"/>
    <property type="molecule type" value="Genomic_DNA"/>
</dbReference>
<accession>C0EW74</accession>
<evidence type="ECO:0000313" key="2">
    <source>
        <dbReference type="Proteomes" id="UP000003174"/>
    </source>
</evidence>
<name>C0EW74_9FIRM</name>
<comment type="caution">
    <text evidence="1">The sequence shown here is derived from an EMBL/GenBank/DDBJ whole genome shotgun (WGS) entry which is preliminary data.</text>
</comment>
<proteinExistence type="predicted"/>
<sequence>KKSNSDSVFEKSKINLYILLKLFFKHAIVKSANADFICKHKVKNSIKYHLISKQIGR</sequence>
<dbReference type="AlphaFoldDB" id="C0EW74"/>
<evidence type="ECO:0000313" key="1">
    <source>
        <dbReference type="EMBL" id="EEG36468.1"/>
    </source>
</evidence>
<feature type="non-terminal residue" evidence="1">
    <location>
        <position position="1"/>
    </location>
</feature>
<organism evidence="1 2">
    <name type="scientific">Anaerobutyricum hallii DSM 3353</name>
    <dbReference type="NCBI Taxonomy" id="411469"/>
    <lineage>
        <taxon>Bacteria</taxon>
        <taxon>Bacillati</taxon>
        <taxon>Bacillota</taxon>
        <taxon>Clostridia</taxon>
        <taxon>Lachnospirales</taxon>
        <taxon>Lachnospiraceae</taxon>
        <taxon>Anaerobutyricum</taxon>
    </lineage>
</organism>
<dbReference type="Proteomes" id="UP000003174">
    <property type="component" value="Unassembled WGS sequence"/>
</dbReference>
<protein>
    <submittedName>
        <fullName evidence="1">Uncharacterized protein</fullName>
    </submittedName>
</protein>
<reference evidence="1 2" key="1">
    <citation type="submission" date="2009-01" db="EMBL/GenBank/DDBJ databases">
        <authorList>
            <person name="Fulton L."/>
            <person name="Clifton S."/>
            <person name="Fulton B."/>
            <person name="Xu J."/>
            <person name="Minx P."/>
            <person name="Pepin K.H."/>
            <person name="Johnson M."/>
            <person name="Bhonagiri V."/>
            <person name="Nash W.E."/>
            <person name="Mardis E.R."/>
            <person name="Wilson R.K."/>
        </authorList>
    </citation>
    <scope>NUCLEOTIDE SEQUENCE [LARGE SCALE GENOMIC DNA]</scope>
    <source>
        <strain evidence="1 2">DSM 3353</strain>
    </source>
</reference>